<comment type="cofactor">
    <cofactor evidence="1">
        <name>Ca(2+)</name>
        <dbReference type="ChEBI" id="CHEBI:29108"/>
    </cofactor>
</comment>
<evidence type="ECO:0000256" key="7">
    <source>
        <dbReference type="SAM" id="SignalP"/>
    </source>
</evidence>
<keyword evidence="3" id="KW-0479">Metal-binding</keyword>
<dbReference type="InterPro" id="IPR017850">
    <property type="entry name" value="Alkaline_phosphatase_core_sf"/>
</dbReference>
<evidence type="ECO:0000256" key="3">
    <source>
        <dbReference type="ARBA" id="ARBA00022723"/>
    </source>
</evidence>
<dbReference type="Proteomes" id="UP001595897">
    <property type="component" value="Unassembled WGS sequence"/>
</dbReference>
<comment type="caution">
    <text evidence="9">The sequence shown here is derived from an EMBL/GenBank/DDBJ whole genome shotgun (WGS) entry which is preliminary data.</text>
</comment>
<dbReference type="CDD" id="cd16155">
    <property type="entry name" value="sulfatase_like"/>
    <property type="match status" value="1"/>
</dbReference>
<sequence>MGLLKALLLMCAANTSFVHAATQPNKADIAAARKPNFVFILTDDQRHTAVGYAQQEAVLTPTLDALSQQSLVFTNAHIMGAMSAAVCAPSRAMLMTGRNLFEISQTGEDIPAWQITLPQWFKQHGYHTFHTGKWHNGKSAFARSFTSAQSIFFGGMSDQYQVPLHGFDASGKYDCEPTIQGVEHSTDIYADAALNFIEHYDSSQPFFAFVAFQAPHDPKQVSQQYYSQYADTDIPDIVNLLPEHPFDNGELDVRDEWLSPTPRTQTDVKAHLKAYYAMITHIDKRIGDIIKVLERKGLMDNTYIIFTSDNGIAMGQHGLLGKQSLYDHSLRVPLLIAGPGIEQGLTIDSPLYLSNLFASISDLAGFDIPDSVTQSKVAQISASMPKLPHESKSLPLNESDNTASIYAYKSYQRAIKQGSLKLIEYQVKGKKHTQLFDLATDPLEMHNLANQAAYQHTVGKLRARLQAELSLAGDAAKLQAVDWAIPDLPQWGEFNLTPERRDGYFKMKAMAAEEHKMVLEYFAPTKLQDIEASVDHKDRQDKTTR</sequence>
<keyword evidence="4 7" id="KW-0732">Signal</keyword>
<dbReference type="EMBL" id="JBHSGU010000002">
    <property type="protein sequence ID" value="MFC4699404.1"/>
    <property type="molecule type" value="Genomic_DNA"/>
</dbReference>
<dbReference type="InterPro" id="IPR000917">
    <property type="entry name" value="Sulfatase_N"/>
</dbReference>
<evidence type="ECO:0000313" key="10">
    <source>
        <dbReference type="Proteomes" id="UP001595897"/>
    </source>
</evidence>
<comment type="similarity">
    <text evidence="2">Belongs to the sulfatase family.</text>
</comment>
<dbReference type="PANTHER" id="PTHR42693">
    <property type="entry name" value="ARYLSULFATASE FAMILY MEMBER"/>
    <property type="match status" value="1"/>
</dbReference>
<accession>A0ABV9LTS3</accession>
<proteinExistence type="inferred from homology"/>
<dbReference type="InterPro" id="IPR024607">
    <property type="entry name" value="Sulfatase_CS"/>
</dbReference>
<feature type="domain" description="Sulfatase N-terminal" evidence="8">
    <location>
        <begin position="35"/>
        <end position="365"/>
    </location>
</feature>
<keyword evidence="6" id="KW-0106">Calcium</keyword>
<evidence type="ECO:0000256" key="6">
    <source>
        <dbReference type="ARBA" id="ARBA00022837"/>
    </source>
</evidence>
<protein>
    <submittedName>
        <fullName evidence="9">Sulfatase-like hydrolase/transferase</fullName>
    </submittedName>
</protein>
<dbReference type="InterPro" id="IPR050738">
    <property type="entry name" value="Sulfatase"/>
</dbReference>
<dbReference type="PROSITE" id="PS00523">
    <property type="entry name" value="SULFATASE_1"/>
    <property type="match status" value="1"/>
</dbReference>
<dbReference type="PANTHER" id="PTHR42693:SF42">
    <property type="entry name" value="ARYLSULFATASE G"/>
    <property type="match status" value="1"/>
</dbReference>
<evidence type="ECO:0000256" key="1">
    <source>
        <dbReference type="ARBA" id="ARBA00001913"/>
    </source>
</evidence>
<evidence type="ECO:0000259" key="8">
    <source>
        <dbReference type="Pfam" id="PF00884"/>
    </source>
</evidence>
<feature type="chain" id="PRO_5046124348" evidence="7">
    <location>
        <begin position="21"/>
        <end position="545"/>
    </location>
</feature>
<feature type="signal peptide" evidence="7">
    <location>
        <begin position="1"/>
        <end position="20"/>
    </location>
</feature>
<keyword evidence="10" id="KW-1185">Reference proteome</keyword>
<evidence type="ECO:0000256" key="5">
    <source>
        <dbReference type="ARBA" id="ARBA00022801"/>
    </source>
</evidence>
<dbReference type="Gene3D" id="3.40.720.10">
    <property type="entry name" value="Alkaline Phosphatase, subunit A"/>
    <property type="match status" value="1"/>
</dbReference>
<dbReference type="SUPFAM" id="SSF53649">
    <property type="entry name" value="Alkaline phosphatase-like"/>
    <property type="match status" value="1"/>
</dbReference>
<gene>
    <name evidence="9" type="ORF">ACFO4O_04425</name>
</gene>
<keyword evidence="5" id="KW-0378">Hydrolase</keyword>
<reference evidence="10" key="1">
    <citation type="journal article" date="2019" name="Int. J. Syst. Evol. Microbiol.">
        <title>The Global Catalogue of Microorganisms (GCM) 10K type strain sequencing project: providing services to taxonomists for standard genome sequencing and annotation.</title>
        <authorList>
            <consortium name="The Broad Institute Genomics Platform"/>
            <consortium name="The Broad Institute Genome Sequencing Center for Infectious Disease"/>
            <person name="Wu L."/>
            <person name="Ma J."/>
        </authorList>
    </citation>
    <scope>NUCLEOTIDE SEQUENCE [LARGE SCALE GENOMIC DNA]</scope>
    <source>
        <strain evidence="10">KACC 12507</strain>
    </source>
</reference>
<dbReference type="RefSeq" id="WP_382406152.1">
    <property type="nucleotide sequence ID" value="NZ_JBHSGU010000002.1"/>
</dbReference>
<evidence type="ECO:0000256" key="4">
    <source>
        <dbReference type="ARBA" id="ARBA00022729"/>
    </source>
</evidence>
<name>A0ABV9LTS3_9ALTE</name>
<evidence type="ECO:0000256" key="2">
    <source>
        <dbReference type="ARBA" id="ARBA00008779"/>
    </source>
</evidence>
<dbReference type="Pfam" id="PF00884">
    <property type="entry name" value="Sulfatase"/>
    <property type="match status" value="1"/>
</dbReference>
<organism evidence="9 10">
    <name type="scientific">Glaciecola siphonariae</name>
    <dbReference type="NCBI Taxonomy" id="521012"/>
    <lineage>
        <taxon>Bacteria</taxon>
        <taxon>Pseudomonadati</taxon>
        <taxon>Pseudomonadota</taxon>
        <taxon>Gammaproteobacteria</taxon>
        <taxon>Alteromonadales</taxon>
        <taxon>Alteromonadaceae</taxon>
        <taxon>Glaciecola</taxon>
    </lineage>
</organism>
<evidence type="ECO:0000313" key="9">
    <source>
        <dbReference type="EMBL" id="MFC4699404.1"/>
    </source>
</evidence>